<organism evidence="2 3">
    <name type="scientific">Neolewinella marina</name>
    <dbReference type="NCBI Taxonomy" id="438751"/>
    <lineage>
        <taxon>Bacteria</taxon>
        <taxon>Pseudomonadati</taxon>
        <taxon>Bacteroidota</taxon>
        <taxon>Saprospiria</taxon>
        <taxon>Saprospirales</taxon>
        <taxon>Lewinellaceae</taxon>
        <taxon>Neolewinella</taxon>
    </lineage>
</organism>
<evidence type="ECO:0000313" key="3">
    <source>
        <dbReference type="Proteomes" id="UP000226437"/>
    </source>
</evidence>
<gene>
    <name evidence="2" type="ORF">CGL56_06830</name>
</gene>
<reference evidence="2 3" key="1">
    <citation type="submission" date="2017-10" db="EMBL/GenBank/DDBJ databases">
        <title>The draft genome sequence of Lewinella marina KCTC 32374.</title>
        <authorList>
            <person name="Wang K."/>
        </authorList>
    </citation>
    <scope>NUCLEOTIDE SEQUENCE [LARGE SCALE GENOMIC DNA]</scope>
    <source>
        <strain evidence="2 3">MKG-38</strain>
    </source>
</reference>
<evidence type="ECO:0000313" key="2">
    <source>
        <dbReference type="EMBL" id="PHK99167.1"/>
    </source>
</evidence>
<comment type="caution">
    <text evidence="2">The sequence shown here is derived from an EMBL/GenBank/DDBJ whole genome shotgun (WGS) entry which is preliminary data.</text>
</comment>
<keyword evidence="3" id="KW-1185">Reference proteome</keyword>
<protein>
    <submittedName>
        <fullName evidence="2">Uncharacterized protein</fullName>
    </submittedName>
</protein>
<dbReference type="AlphaFoldDB" id="A0A2G0CGX3"/>
<dbReference type="Proteomes" id="UP000226437">
    <property type="component" value="Unassembled WGS sequence"/>
</dbReference>
<feature type="region of interest" description="Disordered" evidence="1">
    <location>
        <begin position="1"/>
        <end position="21"/>
    </location>
</feature>
<feature type="compositionally biased region" description="Basic and acidic residues" evidence="1">
    <location>
        <begin position="8"/>
        <end position="21"/>
    </location>
</feature>
<evidence type="ECO:0000256" key="1">
    <source>
        <dbReference type="SAM" id="MobiDB-lite"/>
    </source>
</evidence>
<name>A0A2G0CGX3_9BACT</name>
<proteinExistence type="predicted"/>
<dbReference type="EMBL" id="PDLO01000002">
    <property type="protein sequence ID" value="PHK99167.1"/>
    <property type="molecule type" value="Genomic_DNA"/>
</dbReference>
<accession>A0A2G0CGX3</accession>
<sequence>MTGPALPPRREGSHHDTVSMHCHDSDATGAYREAHARLLNINGWHLLNQAVRTEFQLCDADGSPVDRLPRVGDCIRIDLPGPGSPSGGGYDWVAITEMDEVDGEFPYASITVAPCPAPGTDEEAVAHFFAAGATNTFVVRRVGNCVQAEVHGRNEKPNNTDPALLDRIRNEAVALAGKVGLSNIQWIDWARGVVSVVEADPDR</sequence>
<dbReference type="RefSeq" id="WP_099105784.1">
    <property type="nucleotide sequence ID" value="NZ_JAATJF010000002.1"/>
</dbReference>
<dbReference type="OrthoDB" id="947646at2"/>